<protein>
    <recommendedName>
        <fullName evidence="4">DUF4013 domain-containing protein</fullName>
    </recommendedName>
</protein>
<evidence type="ECO:0000256" key="1">
    <source>
        <dbReference type="SAM" id="Phobius"/>
    </source>
</evidence>
<reference evidence="2 3" key="1">
    <citation type="submission" date="2018-05" db="EMBL/GenBank/DDBJ databases">
        <title>Isolation and characterization of genus Methanoculleus species and their viruses from deep sea marine sediment offshore southwestern Taiwan.</title>
        <authorList>
            <person name="Wei W.-H."/>
            <person name="Chen W.-C."/>
            <person name="Lai M.-C."/>
            <person name="Chen S.-C."/>
        </authorList>
    </citation>
    <scope>NUCLEOTIDE SEQUENCE [LARGE SCALE GENOMIC DNA]</scope>
    <source>
        <strain evidence="2 3">CWC-02</strain>
    </source>
</reference>
<keyword evidence="3" id="KW-1185">Reference proteome</keyword>
<feature type="transmembrane region" description="Helical" evidence="1">
    <location>
        <begin position="198"/>
        <end position="220"/>
    </location>
</feature>
<dbReference type="InterPro" id="IPR025098">
    <property type="entry name" value="DUF4013"/>
</dbReference>
<dbReference type="EMBL" id="QFDM01000003">
    <property type="protein sequence ID" value="MCM2466713.1"/>
    <property type="molecule type" value="Genomic_DNA"/>
</dbReference>
<name>A0ABD4TDD2_9EURY</name>
<keyword evidence="1" id="KW-1133">Transmembrane helix</keyword>
<sequence length="230" mass="24777">MDYGNLVSGSLRYTKEALWGEWGRWVLLVILSLIQTFTLFLVPLFNGYIVRVLSGRTPAPEVDGWGRLFVDGWKWNIINLIYLIPVILIVIFFGGAAVASAIATEGATNPDAWAPAVAAALSGLLIAVVVGIIISIISLFAVVRFAHTDSLGQAFNFGAIFSHIGRIGWGSWIVAIIVLLLIGLVYAVVLGLIASIPILGWIINLFLGVAFGIFHARYLARAYESAPAPA</sequence>
<evidence type="ECO:0008006" key="4">
    <source>
        <dbReference type="Google" id="ProtNLM"/>
    </source>
</evidence>
<keyword evidence="1" id="KW-0812">Transmembrane</keyword>
<dbReference type="Pfam" id="PF13197">
    <property type="entry name" value="DUF4013"/>
    <property type="match status" value="1"/>
</dbReference>
<comment type="caution">
    <text evidence="2">The sequence shown here is derived from an EMBL/GenBank/DDBJ whole genome shotgun (WGS) entry which is preliminary data.</text>
</comment>
<feature type="transmembrane region" description="Helical" evidence="1">
    <location>
        <begin position="167"/>
        <end position="192"/>
    </location>
</feature>
<feature type="transmembrane region" description="Helical" evidence="1">
    <location>
        <begin position="25"/>
        <end position="46"/>
    </location>
</feature>
<feature type="transmembrane region" description="Helical" evidence="1">
    <location>
        <begin position="123"/>
        <end position="146"/>
    </location>
</feature>
<feature type="transmembrane region" description="Helical" evidence="1">
    <location>
        <begin position="77"/>
        <end position="103"/>
    </location>
</feature>
<organism evidence="2 3">
    <name type="scientific">Methanoculleus oceani</name>
    <dbReference type="NCBI Taxonomy" id="2184756"/>
    <lineage>
        <taxon>Archaea</taxon>
        <taxon>Methanobacteriati</taxon>
        <taxon>Methanobacteriota</taxon>
        <taxon>Stenosarchaea group</taxon>
        <taxon>Methanomicrobia</taxon>
        <taxon>Methanomicrobiales</taxon>
        <taxon>Methanomicrobiaceae</taxon>
        <taxon>Methanoculleus</taxon>
    </lineage>
</organism>
<dbReference type="Proteomes" id="UP001523230">
    <property type="component" value="Unassembled WGS sequence"/>
</dbReference>
<accession>A0ABD4TDD2</accession>
<evidence type="ECO:0000313" key="2">
    <source>
        <dbReference type="EMBL" id="MCM2466713.1"/>
    </source>
</evidence>
<proteinExistence type="predicted"/>
<evidence type="ECO:0000313" key="3">
    <source>
        <dbReference type="Proteomes" id="UP001523230"/>
    </source>
</evidence>
<keyword evidence="1" id="KW-0472">Membrane</keyword>
<dbReference type="AlphaFoldDB" id="A0ABD4TDD2"/>
<gene>
    <name evidence="2" type="ORF">DIC75_10435</name>
</gene>